<feature type="transmembrane region" description="Helical" evidence="5">
    <location>
        <begin position="67"/>
        <end position="91"/>
    </location>
</feature>
<feature type="transmembrane region" description="Helical" evidence="5">
    <location>
        <begin position="202"/>
        <end position="219"/>
    </location>
</feature>
<dbReference type="Proteomes" id="UP000708208">
    <property type="component" value="Unassembled WGS sequence"/>
</dbReference>
<keyword evidence="4 5" id="KW-0472">Membrane</keyword>
<dbReference type="InterPro" id="IPR017452">
    <property type="entry name" value="GPCR_Rhodpsn_7TM"/>
</dbReference>
<evidence type="ECO:0000256" key="5">
    <source>
        <dbReference type="SAM" id="Phobius"/>
    </source>
</evidence>
<gene>
    <name evidence="7" type="ORF">AFUS01_LOCUS40651</name>
</gene>
<dbReference type="OrthoDB" id="10011262at2759"/>
<dbReference type="PANTHER" id="PTHR46641:SF2">
    <property type="entry name" value="FMRFAMIDE RECEPTOR"/>
    <property type="match status" value="1"/>
</dbReference>
<dbReference type="AlphaFoldDB" id="A0A8J2PRI6"/>
<comment type="caution">
    <text evidence="7">The sequence shown here is derived from an EMBL/GenBank/DDBJ whole genome shotgun (WGS) entry which is preliminary data.</text>
</comment>
<sequence>MEVAAIEYYPVDFQNLTLRVNGSIPSNCSAEWTHSSKLFNFLVEDGTEFVTLYVDSYGQYWYPIYRIALTGSVYFTVAIAIDRYIAVWWPLQSRILDLLPDRNANGSGNALSWSYVPIMMVFPLTLLVVFNTLIYVKVHQANKVRKLMTSQEKTETLFTVICVMVVTLFVTCNSAVVVSAFVKYFYNCNYQLWKPVLDTIDNLLVSINSSCNFIIYCAVGSRFRRQLRALLCRHKSVAVDDTDSTTEQINDRKQAAITC</sequence>
<dbReference type="PANTHER" id="PTHR46641">
    <property type="entry name" value="FMRFAMIDE RECEPTOR-RELATED"/>
    <property type="match status" value="1"/>
</dbReference>
<dbReference type="InterPro" id="IPR052954">
    <property type="entry name" value="GPCR-Ligand_Int"/>
</dbReference>
<evidence type="ECO:0000256" key="3">
    <source>
        <dbReference type="ARBA" id="ARBA00022989"/>
    </source>
</evidence>
<evidence type="ECO:0000313" key="8">
    <source>
        <dbReference type="Proteomes" id="UP000708208"/>
    </source>
</evidence>
<name>A0A8J2PRI6_9HEXA</name>
<evidence type="ECO:0000313" key="7">
    <source>
        <dbReference type="EMBL" id="CAG7830879.1"/>
    </source>
</evidence>
<feature type="transmembrane region" description="Helical" evidence="5">
    <location>
        <begin position="111"/>
        <end position="136"/>
    </location>
</feature>
<accession>A0A8J2PRI6</accession>
<comment type="subcellular location">
    <subcellularLocation>
        <location evidence="1">Membrane</location>
    </subcellularLocation>
</comment>
<proteinExistence type="predicted"/>
<dbReference type="EMBL" id="CAJVCH010557942">
    <property type="protein sequence ID" value="CAG7830879.1"/>
    <property type="molecule type" value="Genomic_DNA"/>
</dbReference>
<keyword evidence="2 5" id="KW-0812">Transmembrane</keyword>
<keyword evidence="3 5" id="KW-1133">Transmembrane helix</keyword>
<dbReference type="PROSITE" id="PS50262">
    <property type="entry name" value="G_PROTEIN_RECEP_F1_2"/>
    <property type="match status" value="1"/>
</dbReference>
<keyword evidence="8" id="KW-1185">Reference proteome</keyword>
<evidence type="ECO:0000256" key="4">
    <source>
        <dbReference type="ARBA" id="ARBA00023136"/>
    </source>
</evidence>
<dbReference type="SUPFAM" id="SSF81321">
    <property type="entry name" value="Family A G protein-coupled receptor-like"/>
    <property type="match status" value="1"/>
</dbReference>
<dbReference type="GO" id="GO:0016020">
    <property type="term" value="C:membrane"/>
    <property type="evidence" value="ECO:0007669"/>
    <property type="project" value="UniProtKB-SubCell"/>
</dbReference>
<evidence type="ECO:0000259" key="6">
    <source>
        <dbReference type="PROSITE" id="PS50262"/>
    </source>
</evidence>
<reference evidence="7" key="1">
    <citation type="submission" date="2021-06" db="EMBL/GenBank/DDBJ databases">
        <authorList>
            <person name="Hodson N. C."/>
            <person name="Mongue J. A."/>
            <person name="Jaron S. K."/>
        </authorList>
    </citation>
    <scope>NUCLEOTIDE SEQUENCE</scope>
</reference>
<feature type="transmembrane region" description="Helical" evidence="5">
    <location>
        <begin position="157"/>
        <end position="182"/>
    </location>
</feature>
<feature type="domain" description="G-protein coupled receptors family 1 profile" evidence="6">
    <location>
        <begin position="118"/>
        <end position="216"/>
    </location>
</feature>
<evidence type="ECO:0000256" key="1">
    <source>
        <dbReference type="ARBA" id="ARBA00004370"/>
    </source>
</evidence>
<protein>
    <recommendedName>
        <fullName evidence="6">G-protein coupled receptors family 1 profile domain-containing protein</fullName>
    </recommendedName>
</protein>
<evidence type="ECO:0000256" key="2">
    <source>
        <dbReference type="ARBA" id="ARBA00022692"/>
    </source>
</evidence>
<organism evidence="7 8">
    <name type="scientific">Allacma fusca</name>
    <dbReference type="NCBI Taxonomy" id="39272"/>
    <lineage>
        <taxon>Eukaryota</taxon>
        <taxon>Metazoa</taxon>
        <taxon>Ecdysozoa</taxon>
        <taxon>Arthropoda</taxon>
        <taxon>Hexapoda</taxon>
        <taxon>Collembola</taxon>
        <taxon>Symphypleona</taxon>
        <taxon>Sminthuridae</taxon>
        <taxon>Allacma</taxon>
    </lineage>
</organism>